<dbReference type="GO" id="GO:0003677">
    <property type="term" value="F:DNA binding"/>
    <property type="evidence" value="ECO:0007669"/>
    <property type="project" value="UniProtKB-UniRule"/>
</dbReference>
<dbReference type="SUPFAM" id="SSF46689">
    <property type="entry name" value="Homeodomain-like"/>
    <property type="match status" value="1"/>
</dbReference>
<accession>A0AAV1CKP6</accession>
<dbReference type="InterPro" id="IPR001356">
    <property type="entry name" value="HD"/>
</dbReference>
<dbReference type="GO" id="GO:0005634">
    <property type="term" value="C:nucleus"/>
    <property type="evidence" value="ECO:0007669"/>
    <property type="project" value="UniProtKB-SubCell"/>
</dbReference>
<keyword evidence="6" id="KW-0804">Transcription</keyword>
<evidence type="ECO:0000313" key="14">
    <source>
        <dbReference type="Proteomes" id="UP001161247"/>
    </source>
</evidence>
<dbReference type="GO" id="GO:0003700">
    <property type="term" value="F:DNA-binding transcription factor activity"/>
    <property type="evidence" value="ECO:0007669"/>
    <property type="project" value="InterPro"/>
</dbReference>
<protein>
    <submittedName>
        <fullName evidence="13">OLC1v1032044C1</fullName>
    </submittedName>
</protein>
<evidence type="ECO:0000256" key="6">
    <source>
        <dbReference type="ARBA" id="ARBA00023163"/>
    </source>
</evidence>
<feature type="DNA-binding region" description="Homeobox" evidence="9">
    <location>
        <begin position="90"/>
        <end position="154"/>
    </location>
</feature>
<dbReference type="PANTHER" id="PTHR45940">
    <property type="entry name" value="WUSCHEL-RELATED HOMEOBOX 1-RELATED"/>
    <property type="match status" value="1"/>
</dbReference>
<dbReference type="Gene3D" id="1.10.10.60">
    <property type="entry name" value="Homeodomain-like"/>
    <property type="match status" value="1"/>
</dbReference>
<dbReference type="Proteomes" id="UP001161247">
    <property type="component" value="Chromosome 2"/>
</dbReference>
<feature type="region of interest" description="Disordered" evidence="11">
    <location>
        <begin position="148"/>
        <end position="189"/>
    </location>
</feature>
<dbReference type="GO" id="GO:0099402">
    <property type="term" value="P:plant organ development"/>
    <property type="evidence" value="ECO:0007669"/>
    <property type="project" value="InterPro"/>
</dbReference>
<keyword evidence="7 9" id="KW-0539">Nucleus</keyword>
<keyword evidence="4 9" id="KW-0238">DNA-binding</keyword>
<comment type="similarity">
    <text evidence="8">Belongs to the WUS homeobox family.</text>
</comment>
<keyword evidence="3" id="KW-0805">Transcription regulation</keyword>
<dbReference type="Pfam" id="PF00046">
    <property type="entry name" value="Homeodomain"/>
    <property type="match status" value="1"/>
</dbReference>
<comment type="subcellular location">
    <subcellularLocation>
        <location evidence="1 9 10">Nucleus</location>
    </subcellularLocation>
</comment>
<evidence type="ECO:0000256" key="10">
    <source>
        <dbReference type="RuleBase" id="RU000682"/>
    </source>
</evidence>
<sequence>MWLQDCQGNPKESRSCGALYGSTRRLRHLLPKPTSIPKNTPYSLVSSSFCGCINNHNNNIQFSMNPQHQASSIVDKSSKDEKHNHMENIVSTSRWNPTPEQLMALEEMYRRGVRTPSSEEIKLISAKLRQFGKIEGKNVFYWFQNHKARERQKRRRQPPPESSTTSSSKKLENENNETLEGNDHKGFSCKYLEGEDQNLTTSPKEPKTMQKPAETELEYEGEMQQQMNQWEMAKGATKQTLELPCRASSSNSDILLNNINATFPAESSREAAEAQQKMLSALNFSIFSSPSSFYADDHDVTKHEDEMPRDHRTLELFPLQKDGYNDHCSDTVANDADFQEFMDTMNPNLPPNQFYEFL</sequence>
<dbReference type="PANTHER" id="PTHR45940:SF13">
    <property type="entry name" value="WUSCHEL-RELATED HOMEOBOX 1"/>
    <property type="match status" value="1"/>
</dbReference>
<dbReference type="SMART" id="SM00389">
    <property type="entry name" value="HOX"/>
    <property type="match status" value="1"/>
</dbReference>
<evidence type="ECO:0000256" key="3">
    <source>
        <dbReference type="ARBA" id="ARBA00023015"/>
    </source>
</evidence>
<evidence type="ECO:0000256" key="2">
    <source>
        <dbReference type="ARBA" id="ARBA00022473"/>
    </source>
</evidence>
<keyword evidence="5 9" id="KW-0371">Homeobox</keyword>
<dbReference type="PROSITE" id="PS50071">
    <property type="entry name" value="HOMEOBOX_2"/>
    <property type="match status" value="1"/>
</dbReference>
<dbReference type="InterPro" id="IPR044555">
    <property type="entry name" value="WUSCHEL-like"/>
</dbReference>
<evidence type="ECO:0000256" key="5">
    <source>
        <dbReference type="ARBA" id="ARBA00023155"/>
    </source>
</evidence>
<evidence type="ECO:0000259" key="12">
    <source>
        <dbReference type="PROSITE" id="PS50071"/>
    </source>
</evidence>
<evidence type="ECO:0000256" key="7">
    <source>
        <dbReference type="ARBA" id="ARBA00023242"/>
    </source>
</evidence>
<proteinExistence type="inferred from homology"/>
<evidence type="ECO:0000313" key="13">
    <source>
        <dbReference type="EMBL" id="CAI9095991.1"/>
    </source>
</evidence>
<evidence type="ECO:0000256" key="8">
    <source>
        <dbReference type="ARBA" id="ARBA00024040"/>
    </source>
</evidence>
<feature type="domain" description="Homeobox" evidence="12">
    <location>
        <begin position="88"/>
        <end position="153"/>
    </location>
</feature>
<dbReference type="InterPro" id="IPR009057">
    <property type="entry name" value="Homeodomain-like_sf"/>
</dbReference>
<reference evidence="13" key="1">
    <citation type="submission" date="2023-03" db="EMBL/GenBank/DDBJ databases">
        <authorList>
            <person name="Julca I."/>
        </authorList>
    </citation>
    <scope>NUCLEOTIDE SEQUENCE</scope>
</reference>
<organism evidence="13 14">
    <name type="scientific">Oldenlandia corymbosa var. corymbosa</name>
    <dbReference type="NCBI Taxonomy" id="529605"/>
    <lineage>
        <taxon>Eukaryota</taxon>
        <taxon>Viridiplantae</taxon>
        <taxon>Streptophyta</taxon>
        <taxon>Embryophyta</taxon>
        <taxon>Tracheophyta</taxon>
        <taxon>Spermatophyta</taxon>
        <taxon>Magnoliopsida</taxon>
        <taxon>eudicotyledons</taxon>
        <taxon>Gunneridae</taxon>
        <taxon>Pentapetalae</taxon>
        <taxon>asterids</taxon>
        <taxon>lamiids</taxon>
        <taxon>Gentianales</taxon>
        <taxon>Rubiaceae</taxon>
        <taxon>Rubioideae</taxon>
        <taxon>Spermacoceae</taxon>
        <taxon>Hedyotis-Oldenlandia complex</taxon>
        <taxon>Oldenlandia</taxon>
    </lineage>
</organism>
<feature type="compositionally biased region" description="Basic residues" evidence="11">
    <location>
        <begin position="148"/>
        <end position="157"/>
    </location>
</feature>
<dbReference type="AlphaFoldDB" id="A0AAV1CKP6"/>
<name>A0AAV1CKP6_OLDCO</name>
<evidence type="ECO:0000256" key="1">
    <source>
        <dbReference type="ARBA" id="ARBA00004123"/>
    </source>
</evidence>
<keyword evidence="2" id="KW-0217">Developmental protein</keyword>
<gene>
    <name evidence="13" type="ORF">OLC1_LOCUS6846</name>
</gene>
<dbReference type="CDD" id="cd00086">
    <property type="entry name" value="homeodomain"/>
    <property type="match status" value="1"/>
</dbReference>
<dbReference type="EMBL" id="OX459119">
    <property type="protein sequence ID" value="CAI9095991.1"/>
    <property type="molecule type" value="Genomic_DNA"/>
</dbReference>
<evidence type="ECO:0000256" key="9">
    <source>
        <dbReference type="PROSITE-ProRule" id="PRU00108"/>
    </source>
</evidence>
<evidence type="ECO:0000256" key="4">
    <source>
        <dbReference type="ARBA" id="ARBA00023125"/>
    </source>
</evidence>
<keyword evidence="14" id="KW-1185">Reference proteome</keyword>
<evidence type="ECO:0000256" key="11">
    <source>
        <dbReference type="SAM" id="MobiDB-lite"/>
    </source>
</evidence>